<proteinExistence type="predicted"/>
<gene>
    <name evidence="1" type="ORF">GYMLUDRAFT_689682</name>
</gene>
<reference evidence="1 2" key="1">
    <citation type="submission" date="2014-04" db="EMBL/GenBank/DDBJ databases">
        <title>Evolutionary Origins and Diversification of the Mycorrhizal Mutualists.</title>
        <authorList>
            <consortium name="DOE Joint Genome Institute"/>
            <consortium name="Mycorrhizal Genomics Consortium"/>
            <person name="Kohler A."/>
            <person name="Kuo A."/>
            <person name="Nagy L.G."/>
            <person name="Floudas D."/>
            <person name="Copeland A."/>
            <person name="Barry K.W."/>
            <person name="Cichocki N."/>
            <person name="Veneault-Fourrey C."/>
            <person name="LaButti K."/>
            <person name="Lindquist E.A."/>
            <person name="Lipzen A."/>
            <person name="Lundell T."/>
            <person name="Morin E."/>
            <person name="Murat C."/>
            <person name="Riley R."/>
            <person name="Ohm R."/>
            <person name="Sun H."/>
            <person name="Tunlid A."/>
            <person name="Henrissat B."/>
            <person name="Grigoriev I.V."/>
            <person name="Hibbett D.S."/>
            <person name="Martin F."/>
        </authorList>
    </citation>
    <scope>NUCLEOTIDE SEQUENCE [LARGE SCALE GENOMIC DNA]</scope>
    <source>
        <strain evidence="1 2">FD-317 M1</strain>
    </source>
</reference>
<sequence length="142" mass="16348">MNTRRRLPLCRATPGWGPIDSKNSSLSLKLTLNTLAAHSLYYVWPINFGLVSLAYSSSSLHIIHIAFNLVPIFNRSDSADVPYSSYPVQPRFIFQRNDQPKQIPSFEATSCLERHYVHCSHRYIHYLHQHKRRASEPLDLVG</sequence>
<dbReference type="HOGENOM" id="CLU_1816012_0_0_1"/>
<dbReference type="EMBL" id="KN834783">
    <property type="protein sequence ID" value="KIK58747.1"/>
    <property type="molecule type" value="Genomic_DNA"/>
</dbReference>
<evidence type="ECO:0000313" key="2">
    <source>
        <dbReference type="Proteomes" id="UP000053593"/>
    </source>
</evidence>
<protein>
    <submittedName>
        <fullName evidence="1">Uncharacterized protein</fullName>
    </submittedName>
</protein>
<name>A0A0D0CJZ5_9AGAR</name>
<accession>A0A0D0CJZ5</accession>
<keyword evidence="2" id="KW-1185">Reference proteome</keyword>
<evidence type="ECO:0000313" key="1">
    <source>
        <dbReference type="EMBL" id="KIK58747.1"/>
    </source>
</evidence>
<dbReference type="AlphaFoldDB" id="A0A0D0CJZ5"/>
<organism evidence="1 2">
    <name type="scientific">Collybiopsis luxurians FD-317 M1</name>
    <dbReference type="NCBI Taxonomy" id="944289"/>
    <lineage>
        <taxon>Eukaryota</taxon>
        <taxon>Fungi</taxon>
        <taxon>Dikarya</taxon>
        <taxon>Basidiomycota</taxon>
        <taxon>Agaricomycotina</taxon>
        <taxon>Agaricomycetes</taxon>
        <taxon>Agaricomycetidae</taxon>
        <taxon>Agaricales</taxon>
        <taxon>Marasmiineae</taxon>
        <taxon>Omphalotaceae</taxon>
        <taxon>Collybiopsis</taxon>
        <taxon>Collybiopsis luxurians</taxon>
    </lineage>
</organism>
<dbReference type="Proteomes" id="UP000053593">
    <property type="component" value="Unassembled WGS sequence"/>
</dbReference>